<reference evidence="2 3" key="1">
    <citation type="submission" date="2015-07" db="EMBL/GenBank/DDBJ databases">
        <title>Comparative genomics of the Sigatoka disease complex on banana suggests a link between parallel evolutionary changes in Pseudocercospora fijiensis and Pseudocercospora eumusae and increased virulence on the banana host.</title>
        <authorList>
            <person name="Chang T.-C."/>
            <person name="Salvucci A."/>
            <person name="Crous P.W."/>
            <person name="Stergiopoulos I."/>
        </authorList>
    </citation>
    <scope>NUCLEOTIDE SEQUENCE [LARGE SCALE GENOMIC DNA]</scope>
    <source>
        <strain evidence="2 3">CBS 116634</strain>
    </source>
</reference>
<sequence length="163" mass="17806">MASLQVANDAKAKMEPVESFGVSDTAQDKHQKTKDEIVKEQDAVATALPDLIWRTASPLALFQLPRCHFWIARKASHARLGLANRLTLRYLAIGRLVSDTARCLSSQRETVIRGWSTSYMLPRSSGGHTGRIVRAVKTIHHPAMGQGGAANHRGSNEVQGHCG</sequence>
<keyword evidence="3" id="KW-1185">Reference proteome</keyword>
<feature type="region of interest" description="Disordered" evidence="1">
    <location>
        <begin position="143"/>
        <end position="163"/>
    </location>
</feature>
<comment type="caution">
    <text evidence="2">The sequence shown here is derived from an EMBL/GenBank/DDBJ whole genome shotgun (WGS) entry which is preliminary data.</text>
</comment>
<evidence type="ECO:0000256" key="1">
    <source>
        <dbReference type="SAM" id="MobiDB-lite"/>
    </source>
</evidence>
<organism evidence="2 3">
    <name type="scientific">Pseudocercospora musae</name>
    <dbReference type="NCBI Taxonomy" id="113226"/>
    <lineage>
        <taxon>Eukaryota</taxon>
        <taxon>Fungi</taxon>
        <taxon>Dikarya</taxon>
        <taxon>Ascomycota</taxon>
        <taxon>Pezizomycotina</taxon>
        <taxon>Dothideomycetes</taxon>
        <taxon>Dothideomycetidae</taxon>
        <taxon>Mycosphaerellales</taxon>
        <taxon>Mycosphaerellaceae</taxon>
        <taxon>Pseudocercospora</taxon>
    </lineage>
</organism>
<dbReference type="Proteomes" id="UP000073492">
    <property type="component" value="Unassembled WGS sequence"/>
</dbReference>
<dbReference type="EMBL" id="LFZO01000889">
    <property type="protein sequence ID" value="KXS95481.1"/>
    <property type="molecule type" value="Genomic_DNA"/>
</dbReference>
<name>A0A139GZ78_9PEZI</name>
<accession>A0A139GZ78</accession>
<proteinExistence type="predicted"/>
<evidence type="ECO:0000313" key="3">
    <source>
        <dbReference type="Proteomes" id="UP000073492"/>
    </source>
</evidence>
<protein>
    <submittedName>
        <fullName evidence="2">Uncharacterized protein</fullName>
    </submittedName>
</protein>
<dbReference type="AlphaFoldDB" id="A0A139GZ78"/>
<evidence type="ECO:0000313" key="2">
    <source>
        <dbReference type="EMBL" id="KXS95481.1"/>
    </source>
</evidence>
<gene>
    <name evidence="2" type="ORF">AC579_4467</name>
</gene>